<dbReference type="EMBL" id="KZ995081">
    <property type="protein sequence ID" value="RKO91408.1"/>
    <property type="molecule type" value="Genomic_DNA"/>
</dbReference>
<name>A0A4P9WIX6_9FUNG</name>
<dbReference type="Proteomes" id="UP000269721">
    <property type="component" value="Unassembled WGS sequence"/>
</dbReference>
<evidence type="ECO:0000256" key="1">
    <source>
        <dbReference type="SAM" id="MobiDB-lite"/>
    </source>
</evidence>
<organism evidence="2 3">
    <name type="scientific">Blyttiomyces helicus</name>
    <dbReference type="NCBI Taxonomy" id="388810"/>
    <lineage>
        <taxon>Eukaryota</taxon>
        <taxon>Fungi</taxon>
        <taxon>Fungi incertae sedis</taxon>
        <taxon>Chytridiomycota</taxon>
        <taxon>Chytridiomycota incertae sedis</taxon>
        <taxon>Chytridiomycetes</taxon>
        <taxon>Chytridiomycetes incertae sedis</taxon>
        <taxon>Blyttiomyces</taxon>
    </lineage>
</organism>
<gene>
    <name evidence="2" type="ORF">BDK51DRAFT_45705</name>
</gene>
<accession>A0A4P9WIX6</accession>
<reference evidence="3" key="1">
    <citation type="journal article" date="2018" name="Nat. Microbiol.">
        <title>Leveraging single-cell genomics to expand the fungal tree of life.</title>
        <authorList>
            <person name="Ahrendt S.R."/>
            <person name="Quandt C.A."/>
            <person name="Ciobanu D."/>
            <person name="Clum A."/>
            <person name="Salamov A."/>
            <person name="Andreopoulos B."/>
            <person name="Cheng J.F."/>
            <person name="Woyke T."/>
            <person name="Pelin A."/>
            <person name="Henrissat B."/>
            <person name="Reynolds N.K."/>
            <person name="Benny G.L."/>
            <person name="Smith M.E."/>
            <person name="James T.Y."/>
            <person name="Grigoriev I.V."/>
        </authorList>
    </citation>
    <scope>NUCLEOTIDE SEQUENCE [LARGE SCALE GENOMIC DNA]</scope>
</reference>
<keyword evidence="3" id="KW-1185">Reference proteome</keyword>
<proteinExistence type="predicted"/>
<evidence type="ECO:0000313" key="2">
    <source>
        <dbReference type="EMBL" id="RKO91408.1"/>
    </source>
</evidence>
<sequence length="263" mass="28623">MTKKATPPEPLSPLPWPLLASIPSQSILSQSTWSHLGVYSGLHQQIIGMATPSTSSGRSWPNSPQPGYGGGLGIFRIPQGTYVFSQLRQQMAANQLINMQLQQQMQEAMKKQREAQQLIVPCCSSGHGRGAQPLLLFTKLILPGKTIKWPVKDAKDFLPPSYKVQPFPDWPEIIEQLQKKAKNNLRTQALPLAKRDHHEFSVDACGTPVKWIILPKHSASKTVLPPKGECSRFTCSCNLPKVNNPTPSPAPGPATAQAAGSAG</sequence>
<feature type="compositionally biased region" description="Low complexity" evidence="1">
    <location>
        <begin position="253"/>
        <end position="263"/>
    </location>
</feature>
<feature type="region of interest" description="Disordered" evidence="1">
    <location>
        <begin position="242"/>
        <end position="263"/>
    </location>
</feature>
<evidence type="ECO:0000313" key="3">
    <source>
        <dbReference type="Proteomes" id="UP000269721"/>
    </source>
</evidence>
<protein>
    <submittedName>
        <fullName evidence="2">Uncharacterized protein</fullName>
    </submittedName>
</protein>
<dbReference type="AlphaFoldDB" id="A0A4P9WIX6"/>